<dbReference type="OrthoDB" id="332228at2"/>
<reference evidence="1 2" key="1">
    <citation type="journal article" date="2013" name="Int. J. Syst. Evol. Microbiol.">
        <title>Marinicauda pacifica gen. nov., sp. nov., a prosthecate alphaproteobacterium of the family Hyphomonadaceae isolated from deep seawater.</title>
        <authorList>
            <person name="Zhang X.Y."/>
            <person name="Li G.W."/>
            <person name="Wang C.S."/>
            <person name="Zhang Y.J."/>
            <person name="Xu X.W."/>
            <person name="Li H."/>
            <person name="Liu A."/>
            <person name="Liu C."/>
            <person name="Xie B.B."/>
            <person name="Qin Q.L."/>
            <person name="Xu Z."/>
            <person name="Chen X.L."/>
            <person name="Zhou B.C."/>
            <person name="Zhang Y.Z."/>
        </authorList>
    </citation>
    <scope>NUCLEOTIDE SEQUENCE [LARGE SCALE GENOMIC DNA]</scope>
    <source>
        <strain evidence="1 2">P-1 km-3</strain>
    </source>
</reference>
<evidence type="ECO:0000313" key="2">
    <source>
        <dbReference type="Proteomes" id="UP000305451"/>
    </source>
</evidence>
<gene>
    <name evidence="1" type="ORF">E5162_06070</name>
</gene>
<comment type="caution">
    <text evidence="1">The sequence shown here is derived from an EMBL/GenBank/DDBJ whole genome shotgun (WGS) entry which is preliminary data.</text>
</comment>
<dbReference type="EMBL" id="SRXV01000001">
    <property type="protein sequence ID" value="TGY94965.1"/>
    <property type="molecule type" value="Genomic_DNA"/>
</dbReference>
<dbReference type="Proteomes" id="UP000305451">
    <property type="component" value="Unassembled WGS sequence"/>
</dbReference>
<evidence type="ECO:0000313" key="1">
    <source>
        <dbReference type="EMBL" id="TGY94965.1"/>
    </source>
</evidence>
<organism evidence="1 2">
    <name type="scientific">Marinicauda pacifica</name>
    <dbReference type="NCBI Taxonomy" id="1133559"/>
    <lineage>
        <taxon>Bacteria</taxon>
        <taxon>Pseudomonadati</taxon>
        <taxon>Pseudomonadota</taxon>
        <taxon>Alphaproteobacteria</taxon>
        <taxon>Maricaulales</taxon>
        <taxon>Maricaulaceae</taxon>
        <taxon>Marinicauda</taxon>
    </lineage>
</organism>
<dbReference type="NCBIfam" id="NF041374">
    <property type="entry name" value="GDCCVxC"/>
    <property type="match status" value="1"/>
</dbReference>
<proteinExistence type="predicted"/>
<sequence length="74" mass="7878">MIPTSTLTCPECSHSETETMPVDACQFFYDCKGCGTLLRPKSGDCCVFCSYGTQPCPPIQEARANGTAGACRSC</sequence>
<dbReference type="RefSeq" id="WP_135944158.1">
    <property type="nucleotide sequence ID" value="NZ_BMEI01000001.1"/>
</dbReference>
<name>A0A4S2HFR6_9PROT</name>
<protein>
    <submittedName>
        <fullName evidence="1">Uncharacterized protein</fullName>
    </submittedName>
</protein>
<dbReference type="AlphaFoldDB" id="A0A4S2HFR6"/>
<keyword evidence="2" id="KW-1185">Reference proteome</keyword>
<dbReference type="InterPro" id="IPR047677">
    <property type="entry name" value="GDCCVxC"/>
</dbReference>
<accession>A0A4S2HFR6</accession>